<keyword evidence="1" id="KW-0175">Coiled coil</keyword>
<keyword evidence="2" id="KW-1133">Transmembrane helix</keyword>
<name>A0A0H5E6C3_9BACT</name>
<gene>
    <name evidence="3" type="ORF">ELAC_1493</name>
</gene>
<evidence type="ECO:0000256" key="1">
    <source>
        <dbReference type="SAM" id="Coils"/>
    </source>
</evidence>
<accession>A0A0H5E6C3</accession>
<evidence type="ECO:0000256" key="2">
    <source>
        <dbReference type="SAM" id="Phobius"/>
    </source>
</evidence>
<keyword evidence="2" id="KW-0812">Transmembrane</keyword>
<keyword evidence="4" id="KW-1185">Reference proteome</keyword>
<dbReference type="Gene3D" id="1.10.287.950">
    <property type="entry name" value="Methyl-accepting chemotaxis protein"/>
    <property type="match status" value="1"/>
</dbReference>
<reference evidence="4" key="1">
    <citation type="submission" date="2015-06" db="EMBL/GenBank/DDBJ databases">
        <authorList>
            <person name="Bertelli C."/>
        </authorList>
    </citation>
    <scope>NUCLEOTIDE SEQUENCE [LARGE SCALE GENOMIC DNA]</scope>
    <source>
        <strain evidence="4">CRIB-30</strain>
    </source>
</reference>
<evidence type="ECO:0000313" key="4">
    <source>
        <dbReference type="Proteomes" id="UP000220251"/>
    </source>
</evidence>
<organism evidence="3 4">
    <name type="scientific">Estrella lausannensis</name>
    <dbReference type="NCBI Taxonomy" id="483423"/>
    <lineage>
        <taxon>Bacteria</taxon>
        <taxon>Pseudomonadati</taxon>
        <taxon>Chlamydiota</taxon>
        <taxon>Chlamydiia</taxon>
        <taxon>Parachlamydiales</taxon>
        <taxon>Candidatus Criblamydiaceae</taxon>
        <taxon>Estrella</taxon>
    </lineage>
</organism>
<dbReference type="Proteomes" id="UP000220251">
    <property type="component" value="Unassembled WGS sequence"/>
</dbReference>
<keyword evidence="2" id="KW-0472">Membrane</keyword>
<proteinExistence type="predicted"/>
<evidence type="ECO:0000313" key="3">
    <source>
        <dbReference type="EMBL" id="CRX38825.1"/>
    </source>
</evidence>
<dbReference type="AlphaFoldDB" id="A0A0H5E6C3"/>
<protein>
    <submittedName>
        <fullName evidence="3">Putative membrane protein</fullName>
    </submittedName>
</protein>
<feature type="coiled-coil region" evidence="1">
    <location>
        <begin position="111"/>
        <end position="180"/>
    </location>
</feature>
<feature type="transmembrane region" description="Helical" evidence="2">
    <location>
        <begin position="66"/>
        <end position="84"/>
    </location>
</feature>
<dbReference type="RefSeq" id="WP_098038688.1">
    <property type="nucleotide sequence ID" value="NZ_CWGJ01000024.1"/>
</dbReference>
<sequence length="327" mass="36659">MSVFLGAAEALQFAKETVGDAVGEVSIEGEMGGRRYRHWSFWVLAAGATVGAVAAVAAFIFSVQAIAWPSVFIFVTNSIGAYYIRKFDTLRELEDYVDLMAKKIKILSTIILDLKRINQGLSSTADKLEENRHKTEDLFREEEEKINHSAAEFEKIAQKLADTERKLEKIKELYDNLQKGVLEFSKEVGKLEGHGQQFELKLKEMAETIGSSMRVLEGLDAEDKEFDELNAVYNRLNEANLKFLSEFQGELGKVLGLFEEAENIRAILESRSEQLARISHEFGSHLDRLEKLEKKESGLSKDAATVGKTTEVLTKLIETLAAENDVS</sequence>
<feature type="transmembrane region" description="Helical" evidence="2">
    <location>
        <begin position="41"/>
        <end position="60"/>
    </location>
</feature>
<dbReference type="EMBL" id="CWGJ01000024">
    <property type="protein sequence ID" value="CRX38825.1"/>
    <property type="molecule type" value="Genomic_DNA"/>
</dbReference>